<dbReference type="GO" id="GO:0005829">
    <property type="term" value="C:cytosol"/>
    <property type="evidence" value="ECO:0007669"/>
    <property type="project" value="TreeGrafter"/>
</dbReference>
<comment type="function">
    <text evidence="8">Catalyzes the condensation of pantoate with beta-alanine in an ATP-dependent reaction via a pantoyl-adenylate intermediate.</text>
</comment>
<dbReference type="Gene3D" id="3.30.1300.10">
    <property type="entry name" value="Pantoate-beta-alanine ligase, C-terminal domain"/>
    <property type="match status" value="1"/>
</dbReference>
<dbReference type="GO" id="GO:0005524">
    <property type="term" value="F:ATP binding"/>
    <property type="evidence" value="ECO:0007669"/>
    <property type="project" value="UniProtKB-KW"/>
</dbReference>
<keyword evidence="3 8" id="KW-0436">Ligase</keyword>
<dbReference type="OrthoDB" id="9773087at2"/>
<dbReference type="SUPFAM" id="SSF52374">
    <property type="entry name" value="Nucleotidylyl transferase"/>
    <property type="match status" value="1"/>
</dbReference>
<dbReference type="PANTHER" id="PTHR21299">
    <property type="entry name" value="CYTIDYLATE KINASE/PANTOATE-BETA-ALANINE LIGASE"/>
    <property type="match status" value="1"/>
</dbReference>
<proteinExistence type="inferred from homology"/>
<feature type="binding site" evidence="8">
    <location>
        <position position="61"/>
    </location>
    <ligand>
        <name>(R)-pantoate</name>
        <dbReference type="ChEBI" id="CHEBI:15980"/>
    </ligand>
</feature>
<feature type="active site" description="Proton donor" evidence="8">
    <location>
        <position position="37"/>
    </location>
</feature>
<keyword evidence="6 8" id="KW-0067">ATP-binding</keyword>
<protein>
    <recommendedName>
        <fullName evidence="8">Pantothenate synthetase</fullName>
        <shortName evidence="8">PS</shortName>
        <ecNumber evidence="8">6.3.2.1</ecNumber>
    </recommendedName>
    <alternativeName>
        <fullName evidence="8">Pantoate--beta-alanine ligase</fullName>
    </alternativeName>
    <alternativeName>
        <fullName evidence="8">Pantoate-activating enzyme</fullName>
    </alternativeName>
</protein>
<dbReference type="NCBIfam" id="TIGR00018">
    <property type="entry name" value="panC"/>
    <property type="match status" value="1"/>
</dbReference>
<comment type="subcellular location">
    <subcellularLocation>
        <location evidence="8">Cytoplasm</location>
    </subcellularLocation>
</comment>
<comment type="caution">
    <text evidence="9">The sequence shown here is derived from an EMBL/GenBank/DDBJ whole genome shotgun (WGS) entry which is preliminary data.</text>
</comment>
<sequence length="286" mass="30594">MTTILRTIAEVRAWRGQLPAAHRVAFVPTMGALHVGHMSLVHLARDRADVTIASIFVNPLQFGPTEDLGKYPRPIENDLALLDAAAVGAVFLPSVHELCPDGASTFVVEESVSRHLCGAVRPGHFRGVATIVLKLFNIVSPHLAVFGQKDAQQCAVIERMVRDLNLRIEIVRGPIVRESDGLALSSRNVYLDAAARAAASTIFASLEAARQAFAGGERNAVALAAIGRSVLAAKPLIELQYWEVRHPESLEEIETVGPSGALLAVAAYLGSTRLIDNLTINPAGLP</sequence>
<evidence type="ECO:0000256" key="4">
    <source>
        <dbReference type="ARBA" id="ARBA00022655"/>
    </source>
</evidence>
<dbReference type="Pfam" id="PF02569">
    <property type="entry name" value="Pantoate_ligase"/>
    <property type="match status" value="1"/>
</dbReference>
<dbReference type="GO" id="GO:0004592">
    <property type="term" value="F:pantoate-beta-alanine ligase activity"/>
    <property type="evidence" value="ECO:0007669"/>
    <property type="project" value="UniProtKB-UniRule"/>
</dbReference>
<keyword evidence="4 8" id="KW-0566">Pantothenate biosynthesis</keyword>
<evidence type="ECO:0000256" key="6">
    <source>
        <dbReference type="ARBA" id="ARBA00022840"/>
    </source>
</evidence>
<dbReference type="GO" id="GO:0015940">
    <property type="term" value="P:pantothenate biosynthetic process"/>
    <property type="evidence" value="ECO:0007669"/>
    <property type="project" value="UniProtKB-UniRule"/>
</dbReference>
<accession>A0A087LYJ2</accession>
<dbReference type="Proteomes" id="UP000028981">
    <property type="component" value="Unassembled WGS sequence"/>
</dbReference>
<evidence type="ECO:0000256" key="7">
    <source>
        <dbReference type="ARBA" id="ARBA00048258"/>
    </source>
</evidence>
<dbReference type="FunFam" id="3.40.50.620:FF:000013">
    <property type="entry name" value="Pantothenate synthetase"/>
    <property type="match status" value="1"/>
</dbReference>
<reference evidence="9 10" key="1">
    <citation type="submission" date="2014-08" db="EMBL/GenBank/DDBJ databases">
        <authorList>
            <person name="Hassan Y.I."/>
            <person name="Lepp D."/>
            <person name="Zhou T."/>
        </authorList>
    </citation>
    <scope>NUCLEOTIDE SEQUENCE [LARGE SCALE GENOMIC DNA]</scope>
    <source>
        <strain evidence="9 10">IFO13584</strain>
    </source>
</reference>
<feature type="binding site" evidence="8">
    <location>
        <begin position="184"/>
        <end position="187"/>
    </location>
    <ligand>
        <name>ATP</name>
        <dbReference type="ChEBI" id="CHEBI:30616"/>
    </ligand>
</feature>
<dbReference type="HAMAP" id="MF_00158">
    <property type="entry name" value="PanC"/>
    <property type="match status" value="1"/>
</dbReference>
<dbReference type="EC" id="6.3.2.1" evidence="8"/>
<dbReference type="EMBL" id="JQGC01000020">
    <property type="protein sequence ID" value="KFL29695.1"/>
    <property type="molecule type" value="Genomic_DNA"/>
</dbReference>
<evidence type="ECO:0000256" key="5">
    <source>
        <dbReference type="ARBA" id="ARBA00022741"/>
    </source>
</evidence>
<feature type="binding site" evidence="8">
    <location>
        <position position="61"/>
    </location>
    <ligand>
        <name>beta-alanine</name>
        <dbReference type="ChEBI" id="CHEBI:57966"/>
    </ligand>
</feature>
<gene>
    <name evidence="8" type="primary">panC</name>
    <name evidence="9" type="ORF">JP75_19010</name>
</gene>
<feature type="binding site" evidence="8">
    <location>
        <begin position="30"/>
        <end position="37"/>
    </location>
    <ligand>
        <name>ATP</name>
        <dbReference type="ChEBI" id="CHEBI:30616"/>
    </ligand>
</feature>
<comment type="subunit">
    <text evidence="8">Homodimer.</text>
</comment>
<dbReference type="Gene3D" id="3.40.50.620">
    <property type="entry name" value="HUPs"/>
    <property type="match status" value="1"/>
</dbReference>
<dbReference type="InterPro" id="IPR003721">
    <property type="entry name" value="Pantoate_ligase"/>
</dbReference>
<keyword evidence="8" id="KW-0963">Cytoplasm</keyword>
<dbReference type="PANTHER" id="PTHR21299:SF1">
    <property type="entry name" value="PANTOATE--BETA-ALANINE LIGASE"/>
    <property type="match status" value="1"/>
</dbReference>
<evidence type="ECO:0000313" key="9">
    <source>
        <dbReference type="EMBL" id="KFL29695.1"/>
    </source>
</evidence>
<evidence type="ECO:0000256" key="1">
    <source>
        <dbReference type="ARBA" id="ARBA00004990"/>
    </source>
</evidence>
<feature type="binding site" evidence="8">
    <location>
        <position position="176"/>
    </location>
    <ligand>
        <name>ATP</name>
        <dbReference type="ChEBI" id="CHEBI:30616"/>
    </ligand>
</feature>
<feature type="binding site" evidence="8">
    <location>
        <position position="153"/>
    </location>
    <ligand>
        <name>(R)-pantoate</name>
        <dbReference type="ChEBI" id="CHEBI:15980"/>
    </ligand>
</feature>
<dbReference type="CDD" id="cd00560">
    <property type="entry name" value="PanC"/>
    <property type="match status" value="1"/>
</dbReference>
<organism evidence="9 10">
    <name type="scientific">Devosia riboflavina</name>
    <dbReference type="NCBI Taxonomy" id="46914"/>
    <lineage>
        <taxon>Bacteria</taxon>
        <taxon>Pseudomonadati</taxon>
        <taxon>Pseudomonadota</taxon>
        <taxon>Alphaproteobacteria</taxon>
        <taxon>Hyphomicrobiales</taxon>
        <taxon>Devosiaceae</taxon>
        <taxon>Devosia</taxon>
    </lineage>
</organism>
<evidence type="ECO:0000256" key="8">
    <source>
        <dbReference type="HAMAP-Rule" id="MF_00158"/>
    </source>
</evidence>
<keyword evidence="5 8" id="KW-0547">Nucleotide-binding</keyword>
<keyword evidence="10" id="KW-1185">Reference proteome</keyword>
<feature type="binding site" evidence="8">
    <location>
        <begin position="147"/>
        <end position="150"/>
    </location>
    <ligand>
        <name>ATP</name>
        <dbReference type="ChEBI" id="CHEBI:30616"/>
    </ligand>
</feature>
<dbReference type="InterPro" id="IPR014729">
    <property type="entry name" value="Rossmann-like_a/b/a_fold"/>
</dbReference>
<evidence type="ECO:0000313" key="10">
    <source>
        <dbReference type="Proteomes" id="UP000028981"/>
    </source>
</evidence>
<dbReference type="AlphaFoldDB" id="A0A087LYJ2"/>
<comment type="catalytic activity">
    <reaction evidence="7 8">
        <text>(R)-pantoate + beta-alanine + ATP = (R)-pantothenate + AMP + diphosphate + H(+)</text>
        <dbReference type="Rhea" id="RHEA:10912"/>
        <dbReference type="ChEBI" id="CHEBI:15378"/>
        <dbReference type="ChEBI" id="CHEBI:15980"/>
        <dbReference type="ChEBI" id="CHEBI:29032"/>
        <dbReference type="ChEBI" id="CHEBI:30616"/>
        <dbReference type="ChEBI" id="CHEBI:33019"/>
        <dbReference type="ChEBI" id="CHEBI:57966"/>
        <dbReference type="ChEBI" id="CHEBI:456215"/>
        <dbReference type="EC" id="6.3.2.1"/>
    </reaction>
</comment>
<evidence type="ECO:0000256" key="2">
    <source>
        <dbReference type="ARBA" id="ARBA00009256"/>
    </source>
</evidence>
<evidence type="ECO:0000256" key="3">
    <source>
        <dbReference type="ARBA" id="ARBA00022598"/>
    </source>
</evidence>
<name>A0A087LYJ2_9HYPH</name>
<dbReference type="RefSeq" id="WP_035085845.1">
    <property type="nucleotide sequence ID" value="NZ_JQGC01000020.1"/>
</dbReference>
<comment type="pathway">
    <text evidence="1 8">Cofactor biosynthesis; (R)-pantothenate biosynthesis; (R)-pantothenate from (R)-pantoate and beta-alanine: step 1/1.</text>
</comment>
<dbReference type="UniPathway" id="UPA00028">
    <property type="reaction ID" value="UER00005"/>
</dbReference>
<dbReference type="InterPro" id="IPR042176">
    <property type="entry name" value="Pantoate_ligase_C"/>
</dbReference>
<comment type="miscellaneous">
    <text evidence="8">The reaction proceeds by a bi uni uni bi ping pong mechanism.</text>
</comment>
<comment type="similarity">
    <text evidence="2 8">Belongs to the pantothenate synthetase family.</text>
</comment>
<dbReference type="STRING" id="46914.JP75_19010"/>